<name>A0AAN9AS67_9CAEN</name>
<dbReference type="Gene3D" id="3.90.320.10">
    <property type="match status" value="1"/>
</dbReference>
<protein>
    <recommendedName>
        <fullName evidence="4">C2H2-type domain-containing protein</fullName>
    </recommendedName>
</protein>
<dbReference type="InterPro" id="IPR011604">
    <property type="entry name" value="PDDEXK-like_dom_sf"/>
</dbReference>
<feature type="coiled-coil region" evidence="2">
    <location>
        <begin position="283"/>
        <end position="331"/>
    </location>
</feature>
<proteinExistence type="predicted"/>
<dbReference type="SUPFAM" id="SSF52980">
    <property type="entry name" value="Restriction endonuclease-like"/>
    <property type="match status" value="1"/>
</dbReference>
<accession>A0AAN9AS67</accession>
<keyword evidence="1" id="KW-0479">Metal-binding</keyword>
<organism evidence="5 6">
    <name type="scientific">Littorina saxatilis</name>
    <dbReference type="NCBI Taxonomy" id="31220"/>
    <lineage>
        <taxon>Eukaryota</taxon>
        <taxon>Metazoa</taxon>
        <taxon>Spiralia</taxon>
        <taxon>Lophotrochozoa</taxon>
        <taxon>Mollusca</taxon>
        <taxon>Gastropoda</taxon>
        <taxon>Caenogastropoda</taxon>
        <taxon>Littorinimorpha</taxon>
        <taxon>Littorinoidea</taxon>
        <taxon>Littorinidae</taxon>
        <taxon>Littorina</taxon>
    </lineage>
</organism>
<dbReference type="InterPro" id="IPR013087">
    <property type="entry name" value="Znf_C2H2_type"/>
</dbReference>
<dbReference type="PANTHER" id="PTHR46609:SF8">
    <property type="entry name" value="YQAJ VIRAL RECOMBINASE DOMAIN-CONTAINING PROTEIN"/>
    <property type="match status" value="1"/>
</dbReference>
<evidence type="ECO:0000256" key="3">
    <source>
        <dbReference type="SAM" id="MobiDB-lite"/>
    </source>
</evidence>
<feature type="domain" description="C2H2-type" evidence="4">
    <location>
        <begin position="3"/>
        <end position="31"/>
    </location>
</feature>
<evidence type="ECO:0000259" key="4">
    <source>
        <dbReference type="PROSITE" id="PS50157"/>
    </source>
</evidence>
<dbReference type="PROSITE" id="PS50157">
    <property type="entry name" value="ZINC_FINGER_C2H2_2"/>
    <property type="match status" value="1"/>
</dbReference>
<gene>
    <name evidence="5" type="ORF">V1264_008000</name>
</gene>
<keyword evidence="1" id="KW-0863">Zinc-finger</keyword>
<evidence type="ECO:0000313" key="6">
    <source>
        <dbReference type="Proteomes" id="UP001374579"/>
    </source>
</evidence>
<dbReference type="PROSITE" id="PS00028">
    <property type="entry name" value="ZINC_FINGER_C2H2_1"/>
    <property type="match status" value="1"/>
</dbReference>
<sequence>MDYRCYNCGEEFVNFNDIISHNVDKHSSLRLKIRVLTLSATTGKNSYVTQDFEVVPADLVKGGNRIVGDNQKKKIVVLPESDSSVPDEYERPSCSATGKTAQEQLSDLLPEVVRKLEDSGQLQTWVQFHELVASDSFPLDNIAFKLFMDVVRFYASGSAMSMRYSPDVKLWWRTGYKLFHGKFIRFMGGPKHHGQLLEGTAVDSKLLPQDAKINFAVPSAKYLETASVIKTELKPGVIQECVETVSIHAKQVKISFDSKKINGSLTHQQGDVDLFGCETRPTLSELNQRKAKESDLLNEMAQKCERGTLTYKEVQNAVQVVSTRIRELREMACLKEQGVIKFKSLGHPDWRTSKYVFVISSLQSSLFEIAATVKACLDTTDKLCQISAKLQDADQLYCLGERPLDLQHQRNYVCVGDGAQEKITGGAGITRYVLQQRTEEWHNLRSTGHVTGSSAHRSLGLNSFKDQVAYYDEKFLKKEPPVFSDLLKKQLEHGQRNELNAVATLVGKIFPAFYPHLRYIEEGCIVLERNDKNFLVVSPDGSGRTDAHETACLGLEIKCPYTQKSFVPQVHYQVPYYYVVQLLCEMTALQCTSLLFLSYTSESTTFFKVQYSEPLWKRIWEELERLYGDELPKRPSKLSKCVPALKQQLKDFVAQNTEFLGEIPSLTSTPCKHESPSSTTFHNHEDEVPCLHNAPPLMEQETPQALYQAQECVKEAANLCRKRATEMFLFMMSDLHRHALPSLPVAYGLQGPSLDTATVRRMLQRVLVSAEENHLEVVSFCCDGQFIKLVTSDMAGKPLTALQHQKAYYEEIKKIPKQTLLKYFNDLQLRSGEAQTGVRVVSMADVAIKRRHLRLMSGKRTKKHSDTKPEEENDCTGNAISLLPENLGDKVDDCTYQEILTVVKDLITTKSRDTCPDEDTAQDCSSDDRQQEGQDVMRPTVELDEGSLQIILSALQSDNQVKNQHQEKWKRVDTKELRDSLHSGDKLSLPELKVTLKTMKYLFPQETKHVLLASPKQVLLEHIHRLLIPNFIGMPETSTSRMRSKKCPNLRDLALKTARTLPKDLLCALYAEIEYPDKERQWRMSFPFSSTSMVNNQPLKWFSYPETRSEQQKPLLGIIDSHHILTNLRTKVCKTGIVESKIHREAWVKVATECRSNQTGLTLAHVDDLIDRQRNSFAQLTFSEPVQLEMRKNGHLQEADFCRMIRLWYRADDEGGIEADQRLEWRLSMRNWLLGRYDPAAFPPPAGYVGGVPTVTFEALLTNVERKIQMYAFAKAFNTRSLTTLDAENFFGVLADMTPGGSGLAIRPRDIPDAVKTACEISILQTDANKSFHMHTAKAPVYPKMEMCPAGDDIQHVGDSAVHSSRASLPHSRAAVNTEMELCRPQDERRQSDGFDGTYSPDDMSVIQTRNHDFDLPARAKRKSKRKSAGVSKPNEPSRGAQGVRQHHRTDETKILPHKRLGIMLND</sequence>
<feature type="compositionally biased region" description="Basic residues" evidence="3">
    <location>
        <begin position="1419"/>
        <end position="1428"/>
    </location>
</feature>
<dbReference type="GO" id="GO:0008270">
    <property type="term" value="F:zinc ion binding"/>
    <property type="evidence" value="ECO:0007669"/>
    <property type="project" value="UniProtKB-KW"/>
</dbReference>
<dbReference type="EMBL" id="JBAMIC010000021">
    <property type="protein sequence ID" value="KAK7092213.1"/>
    <property type="molecule type" value="Genomic_DNA"/>
</dbReference>
<dbReference type="Proteomes" id="UP001374579">
    <property type="component" value="Unassembled WGS sequence"/>
</dbReference>
<feature type="compositionally biased region" description="Basic and acidic residues" evidence="3">
    <location>
        <begin position="1381"/>
        <end position="1393"/>
    </location>
</feature>
<comment type="caution">
    <text evidence="5">The sequence shown here is derived from an EMBL/GenBank/DDBJ whole genome shotgun (WGS) entry which is preliminary data.</text>
</comment>
<dbReference type="PANTHER" id="PTHR46609">
    <property type="entry name" value="EXONUCLEASE, PHAGE-TYPE/RECB, C-TERMINAL DOMAIN-CONTAINING PROTEIN"/>
    <property type="match status" value="1"/>
</dbReference>
<dbReference type="InterPro" id="IPR051703">
    <property type="entry name" value="NF-kappa-B_Signaling_Reg"/>
</dbReference>
<feature type="region of interest" description="Disordered" evidence="3">
    <location>
        <begin position="1360"/>
        <end position="1452"/>
    </location>
</feature>
<keyword evidence="2" id="KW-0175">Coiled coil</keyword>
<reference evidence="5 6" key="1">
    <citation type="submission" date="2024-02" db="EMBL/GenBank/DDBJ databases">
        <title>Chromosome-scale genome assembly of the rough periwinkle Littorina saxatilis.</title>
        <authorList>
            <person name="De Jode A."/>
            <person name="Faria R."/>
            <person name="Formenti G."/>
            <person name="Sims Y."/>
            <person name="Smith T.P."/>
            <person name="Tracey A."/>
            <person name="Wood J.M.D."/>
            <person name="Zagrodzka Z.B."/>
            <person name="Johannesson K."/>
            <person name="Butlin R.K."/>
            <person name="Leder E.H."/>
        </authorList>
    </citation>
    <scope>NUCLEOTIDE SEQUENCE [LARGE SCALE GENOMIC DNA]</scope>
    <source>
        <strain evidence="5">Snail1</strain>
        <tissue evidence="5">Muscle</tissue>
    </source>
</reference>
<evidence type="ECO:0000256" key="2">
    <source>
        <dbReference type="SAM" id="Coils"/>
    </source>
</evidence>
<dbReference type="InterPro" id="IPR011335">
    <property type="entry name" value="Restrct_endonuc-II-like"/>
</dbReference>
<keyword evidence="6" id="KW-1185">Reference proteome</keyword>
<dbReference type="GO" id="GO:0006281">
    <property type="term" value="P:DNA repair"/>
    <property type="evidence" value="ECO:0007669"/>
    <property type="project" value="UniProtKB-ARBA"/>
</dbReference>
<evidence type="ECO:0000313" key="5">
    <source>
        <dbReference type="EMBL" id="KAK7092213.1"/>
    </source>
</evidence>
<keyword evidence="1" id="KW-0862">Zinc</keyword>
<dbReference type="Pfam" id="PF09588">
    <property type="entry name" value="YqaJ"/>
    <property type="match status" value="1"/>
</dbReference>
<evidence type="ECO:0000256" key="1">
    <source>
        <dbReference type="PROSITE-ProRule" id="PRU00042"/>
    </source>
</evidence>
<feature type="region of interest" description="Disordered" evidence="3">
    <location>
        <begin position="912"/>
        <end position="935"/>
    </location>
</feature>
<dbReference type="InterPro" id="IPR019080">
    <property type="entry name" value="YqaJ_viral_recombinase"/>
</dbReference>